<organism evidence="3 4">
    <name type="scientific">Gordonia jacobaea</name>
    <dbReference type="NCBI Taxonomy" id="122202"/>
    <lineage>
        <taxon>Bacteria</taxon>
        <taxon>Bacillati</taxon>
        <taxon>Actinomycetota</taxon>
        <taxon>Actinomycetes</taxon>
        <taxon>Mycobacteriales</taxon>
        <taxon>Gordoniaceae</taxon>
        <taxon>Gordonia</taxon>
    </lineage>
</organism>
<dbReference type="InterPro" id="IPR038071">
    <property type="entry name" value="UROD/MetE-like_sf"/>
</dbReference>
<sequence length="344" mass="35710">MTSLPTGVGTGVGSMPGTDPTEAAAIVGGELDFTYLAELPARGIGADMVGRMGTLLVDMPIDAGPWGYRLAARPSAVTRAASDYLRFDLDALEELWDTAGFIGTGRQVKVAVCGPFTFSASVELPNGHKVLRDAGAWHDVVESTAEGLREHAAEVARRLGAQVTVQLDEPLIGAVLDGTVTPLTRLDPIRAIPLPEVVDALAGIVEQVGRPAIVHNCGAPRWDLIGRLRGVGHSVELDAAISSGPDVLDTETLDGIGELIERGDVLVAGVVSAQRADRRARAETVASGLAAITDRIGLDRKVLSDNVIATPTCGLAGASPAWARTALGICARAGELLSEDPQAL</sequence>
<dbReference type="EMBL" id="LDTZ01000015">
    <property type="protein sequence ID" value="KNA92082.1"/>
    <property type="molecule type" value="Genomic_DNA"/>
</dbReference>
<keyword evidence="4" id="KW-1185">Reference proteome</keyword>
<name>A0ABR5IET3_9ACTN</name>
<dbReference type="Pfam" id="PF01717">
    <property type="entry name" value="Meth_synt_2"/>
    <property type="match status" value="1"/>
</dbReference>
<evidence type="ECO:0000259" key="2">
    <source>
        <dbReference type="Pfam" id="PF01717"/>
    </source>
</evidence>
<evidence type="ECO:0000313" key="3">
    <source>
        <dbReference type="EMBL" id="KNA92082.1"/>
    </source>
</evidence>
<comment type="caution">
    <text evidence="3">The sequence shown here is derived from an EMBL/GenBank/DDBJ whole genome shotgun (WGS) entry which is preliminary data.</text>
</comment>
<protein>
    <submittedName>
        <fullName evidence="3">Vitamin-B12 independent methionine synthase</fullName>
    </submittedName>
</protein>
<evidence type="ECO:0000313" key="4">
    <source>
        <dbReference type="Proteomes" id="UP000037247"/>
    </source>
</evidence>
<proteinExistence type="predicted"/>
<dbReference type="Gene3D" id="3.20.20.210">
    <property type="match status" value="1"/>
</dbReference>
<feature type="region of interest" description="Disordered" evidence="1">
    <location>
        <begin position="1"/>
        <end position="21"/>
    </location>
</feature>
<accession>A0ABR5IET3</accession>
<gene>
    <name evidence="3" type="ORF">ABW18_07960</name>
</gene>
<dbReference type="InterPro" id="IPR002629">
    <property type="entry name" value="Met_Synth_C/arc"/>
</dbReference>
<evidence type="ECO:0000256" key="1">
    <source>
        <dbReference type="SAM" id="MobiDB-lite"/>
    </source>
</evidence>
<dbReference type="SUPFAM" id="SSF51726">
    <property type="entry name" value="UROD/MetE-like"/>
    <property type="match status" value="1"/>
</dbReference>
<dbReference type="RefSeq" id="WP_049698415.1">
    <property type="nucleotide sequence ID" value="NZ_JAQDQF010000009.1"/>
</dbReference>
<reference evidence="3 4" key="1">
    <citation type="submission" date="2015-05" db="EMBL/GenBank/DDBJ databases">
        <title>Draft genome sequence of the bacterium Gordonia jacobaea a new member of the Gordonia genus.</title>
        <authorList>
            <person name="Jimenez-Galisteo G."/>
            <person name="Dominguez A."/>
            <person name="Munoz E."/>
            <person name="Vinas M."/>
        </authorList>
    </citation>
    <scope>NUCLEOTIDE SEQUENCE [LARGE SCALE GENOMIC DNA]</scope>
    <source>
        <strain evidence="4">mv1</strain>
    </source>
</reference>
<feature type="domain" description="Cobalamin-independent methionine synthase MetE C-terminal/archaeal" evidence="2">
    <location>
        <begin position="10"/>
        <end position="330"/>
    </location>
</feature>
<dbReference type="Proteomes" id="UP000037247">
    <property type="component" value="Unassembled WGS sequence"/>
</dbReference>